<organism evidence="8 9">
    <name type="scientific">Phaeospirillum tilakii</name>
    <dbReference type="NCBI Taxonomy" id="741673"/>
    <lineage>
        <taxon>Bacteria</taxon>
        <taxon>Pseudomonadati</taxon>
        <taxon>Pseudomonadota</taxon>
        <taxon>Alphaproteobacteria</taxon>
        <taxon>Rhodospirillales</taxon>
        <taxon>Rhodospirillaceae</taxon>
        <taxon>Phaeospirillum</taxon>
    </lineage>
</organism>
<dbReference type="Pfam" id="PF02465">
    <property type="entry name" value="FliD_N"/>
    <property type="match status" value="1"/>
</dbReference>
<evidence type="ECO:0000313" key="9">
    <source>
        <dbReference type="Proteomes" id="UP001597296"/>
    </source>
</evidence>
<comment type="subunit">
    <text evidence="2 5">Homopentamer.</text>
</comment>
<evidence type="ECO:0000259" key="7">
    <source>
        <dbReference type="Pfam" id="PF07195"/>
    </source>
</evidence>
<accession>A0ABW5CEB8</accession>
<sequence length="589" mass="59884">MATVSSTNTSSAASSTSAGYATYTSGFNATELAQIGYEGRLAKADSLSTKVTANQTKISAYQNLQSLLQSVQSPLKALRNSVKATGSASDAFLSRSIALASSDSTAANSYLGATVAYGTTLGSHDIVVNQVAKVERLGSISEVASASSALSLSGTFTLGTASAEDGSGATSAVISISSSMTLADIAGAINVSQSATGVIASVVQTSDSKYMLVLTGATTDRTLSLTPGGGPDVLQSLGITSDGSGTKADVLQSAQPAKLTIDGVTVTRSTNTITDAIKGVTLSLYKPSVATAYSTTTSGGSTTTSASVTSTTLSLDVTNDTSTVENDINAFVSAYNSLRDFVLTNQSLSTSGTTASDSAVLFGDSILRSVTSSVQSILSSEVNGLSLGKLGISFDVNNYLQIKTATLENALDNSFDSVQALFSYQATSSSGNLQLLSHNDTLTSATLNFDLTVDGSGKLSGVSCNGDSSLFTVDGGSIKGAVGSIYEGMAFVFVGNTNQSITVNLSSGIAERLYSTISEFADSTSGQIANAVSSLTSQDNDLSSRITAIQSDAEAYRQFLLTKYSNIAAKLATAQTTLALLAALSKTSN</sequence>
<proteinExistence type="inferred from homology"/>
<dbReference type="InterPro" id="IPR040026">
    <property type="entry name" value="FliD"/>
</dbReference>
<keyword evidence="5" id="KW-0964">Secreted</keyword>
<dbReference type="InterPro" id="IPR010809">
    <property type="entry name" value="FliD_C"/>
</dbReference>
<evidence type="ECO:0000313" key="8">
    <source>
        <dbReference type="EMBL" id="MFD2235177.1"/>
    </source>
</evidence>
<dbReference type="Proteomes" id="UP001597296">
    <property type="component" value="Unassembled WGS sequence"/>
</dbReference>
<keyword evidence="8" id="KW-0282">Flagellum</keyword>
<evidence type="ECO:0000256" key="3">
    <source>
        <dbReference type="ARBA" id="ARBA00023054"/>
    </source>
</evidence>
<protein>
    <recommendedName>
        <fullName evidence="5">Flagellar hook-associated protein 2</fullName>
        <shortName evidence="5">HAP2</shortName>
    </recommendedName>
    <alternativeName>
        <fullName evidence="5">Flagellar cap protein</fullName>
    </alternativeName>
</protein>
<dbReference type="Pfam" id="PF07195">
    <property type="entry name" value="FliD_C"/>
    <property type="match status" value="1"/>
</dbReference>
<name>A0ABW5CEB8_9PROT</name>
<keyword evidence="8" id="KW-0966">Cell projection</keyword>
<keyword evidence="9" id="KW-1185">Reference proteome</keyword>
<dbReference type="InterPro" id="IPR003481">
    <property type="entry name" value="FliD_N"/>
</dbReference>
<evidence type="ECO:0000259" key="6">
    <source>
        <dbReference type="Pfam" id="PF02465"/>
    </source>
</evidence>
<gene>
    <name evidence="8" type="primary">fliD</name>
    <name evidence="8" type="ORF">ACFSNB_15305</name>
</gene>
<dbReference type="PANTHER" id="PTHR30288:SF0">
    <property type="entry name" value="FLAGELLAR HOOK-ASSOCIATED PROTEIN 2"/>
    <property type="match status" value="1"/>
</dbReference>
<comment type="function">
    <text evidence="5">Required for morphogenesis and for the elongation of the flagellar filament by facilitating polymerization of the flagellin monomers at the tip of growing filament. Forms a capping structure, which prevents flagellin subunits (transported through the central channel of the flagellum) from leaking out without polymerization at the distal end.</text>
</comment>
<reference evidence="9" key="1">
    <citation type="journal article" date="2019" name="Int. J. Syst. Evol. Microbiol.">
        <title>The Global Catalogue of Microorganisms (GCM) 10K type strain sequencing project: providing services to taxonomists for standard genome sequencing and annotation.</title>
        <authorList>
            <consortium name="The Broad Institute Genomics Platform"/>
            <consortium name="The Broad Institute Genome Sequencing Center for Infectious Disease"/>
            <person name="Wu L."/>
            <person name="Ma J."/>
        </authorList>
    </citation>
    <scope>NUCLEOTIDE SEQUENCE [LARGE SCALE GENOMIC DNA]</scope>
    <source>
        <strain evidence="9">KCTC 15012</strain>
    </source>
</reference>
<comment type="subcellular location">
    <subcellularLocation>
        <location evidence="5">Secreted</location>
    </subcellularLocation>
    <subcellularLocation>
        <location evidence="5">Bacterial flagellum</location>
    </subcellularLocation>
</comment>
<evidence type="ECO:0000256" key="2">
    <source>
        <dbReference type="ARBA" id="ARBA00011255"/>
    </source>
</evidence>
<evidence type="ECO:0000256" key="4">
    <source>
        <dbReference type="ARBA" id="ARBA00023143"/>
    </source>
</evidence>
<dbReference type="RefSeq" id="WP_377318113.1">
    <property type="nucleotide sequence ID" value="NZ_JBHUIY010000038.1"/>
</dbReference>
<keyword evidence="4 5" id="KW-0975">Bacterial flagellum</keyword>
<comment type="similarity">
    <text evidence="1 5">Belongs to the FliD family.</text>
</comment>
<keyword evidence="8" id="KW-0969">Cilium</keyword>
<comment type="caution">
    <text evidence="8">The sequence shown here is derived from an EMBL/GenBank/DDBJ whole genome shotgun (WGS) entry which is preliminary data.</text>
</comment>
<keyword evidence="3" id="KW-0175">Coiled coil</keyword>
<dbReference type="PANTHER" id="PTHR30288">
    <property type="entry name" value="FLAGELLAR CAP/ASSEMBLY PROTEIN FLID"/>
    <property type="match status" value="1"/>
</dbReference>
<feature type="domain" description="Flagellar hook-associated protein 2 N-terminal" evidence="6">
    <location>
        <begin position="42"/>
        <end position="133"/>
    </location>
</feature>
<feature type="domain" description="Flagellar hook-associated protein 2 C-terminal" evidence="7">
    <location>
        <begin position="254"/>
        <end position="567"/>
    </location>
</feature>
<evidence type="ECO:0000256" key="5">
    <source>
        <dbReference type="RuleBase" id="RU362066"/>
    </source>
</evidence>
<evidence type="ECO:0000256" key="1">
    <source>
        <dbReference type="ARBA" id="ARBA00009764"/>
    </source>
</evidence>
<dbReference type="EMBL" id="JBHUIY010000038">
    <property type="protein sequence ID" value="MFD2235177.1"/>
    <property type="molecule type" value="Genomic_DNA"/>
</dbReference>